<dbReference type="EnsemblMetazoa" id="GAUT002840-RA">
    <property type="protein sequence ID" value="GAUT002840-PA"/>
    <property type="gene ID" value="GAUT002840"/>
</dbReference>
<feature type="transmembrane region" description="Helical" evidence="1">
    <location>
        <begin position="51"/>
        <end position="69"/>
    </location>
</feature>
<keyword evidence="3" id="KW-1185">Reference proteome</keyword>
<protein>
    <submittedName>
        <fullName evidence="2">Uncharacterized protein</fullName>
    </submittedName>
</protein>
<dbReference type="VEuPathDB" id="VectorBase:GAUT002840"/>
<sequence>MLVEGTDNLHQAEVEIGQRQEWKYPAWMRLYLRKAMAYTMMVLYIDPDGTVVWINFLFFVNFSTTLASLHKKKNANSFKLGEITFGKMKKCVKNDAANCEANVLLRIKNLELEFCPSLILLAQRFNNQLELELECPNFSSSWISFFLLMDGFCAPKKLSLLLDLNLFCEVTIHVNKESHNRHNLSRQYLPRLPLMCIFTQQPHSLGSSLIPWPNYKFMLYPTLRDAWLGYLGLGYPNVTMLRRQPQYHGTKFSFNCFAGRFDRTFSMPCFH</sequence>
<evidence type="ECO:0000313" key="2">
    <source>
        <dbReference type="EnsemblMetazoa" id="GAUT002840-PA"/>
    </source>
</evidence>
<keyword evidence="1" id="KW-0812">Transmembrane</keyword>
<proteinExistence type="predicted"/>
<name>A0A1A9UF53_GLOAU</name>
<dbReference type="AlphaFoldDB" id="A0A1A9UF53"/>
<accession>A0A1A9UF53</accession>
<evidence type="ECO:0000256" key="1">
    <source>
        <dbReference type="SAM" id="Phobius"/>
    </source>
</evidence>
<organism evidence="2 3">
    <name type="scientific">Glossina austeni</name>
    <name type="common">Savannah tsetse fly</name>
    <dbReference type="NCBI Taxonomy" id="7395"/>
    <lineage>
        <taxon>Eukaryota</taxon>
        <taxon>Metazoa</taxon>
        <taxon>Ecdysozoa</taxon>
        <taxon>Arthropoda</taxon>
        <taxon>Hexapoda</taxon>
        <taxon>Insecta</taxon>
        <taxon>Pterygota</taxon>
        <taxon>Neoptera</taxon>
        <taxon>Endopterygota</taxon>
        <taxon>Diptera</taxon>
        <taxon>Brachycera</taxon>
        <taxon>Muscomorpha</taxon>
        <taxon>Hippoboscoidea</taxon>
        <taxon>Glossinidae</taxon>
        <taxon>Glossina</taxon>
    </lineage>
</organism>
<keyword evidence="1" id="KW-0472">Membrane</keyword>
<evidence type="ECO:0000313" key="3">
    <source>
        <dbReference type="Proteomes" id="UP000078200"/>
    </source>
</evidence>
<reference evidence="2" key="1">
    <citation type="submission" date="2020-05" db="UniProtKB">
        <authorList>
            <consortium name="EnsemblMetazoa"/>
        </authorList>
    </citation>
    <scope>IDENTIFICATION</scope>
    <source>
        <strain evidence="2">TTRI</strain>
    </source>
</reference>
<keyword evidence="1" id="KW-1133">Transmembrane helix</keyword>
<dbReference type="Proteomes" id="UP000078200">
    <property type="component" value="Unassembled WGS sequence"/>
</dbReference>